<sequence>MDADTVALGPDPEQKKILNRLKRAQGQLNAVIVAVEAGAHCKDIVTQLAAVSSALDKAGFVIVSKAMRQCLENPEQKDALTVDELEKLFLTLA</sequence>
<dbReference type="Pfam" id="PF02583">
    <property type="entry name" value="Trns_repr_metal"/>
    <property type="match status" value="1"/>
</dbReference>
<evidence type="ECO:0000313" key="3">
    <source>
        <dbReference type="EMBL" id="RJT85320.1"/>
    </source>
</evidence>
<comment type="caution">
    <text evidence="3">The sequence shown here is derived from an EMBL/GenBank/DDBJ whole genome shotgun (WGS) entry which is preliminary data.</text>
</comment>
<evidence type="ECO:0000256" key="2">
    <source>
        <dbReference type="ARBA" id="ARBA00023008"/>
    </source>
</evidence>
<dbReference type="Proteomes" id="UP000272015">
    <property type="component" value="Unassembled WGS sequence"/>
</dbReference>
<organism evidence="3 4">
    <name type="scientific">Cryobacterium melibiosiphilum</name>
    <dbReference type="NCBI Taxonomy" id="995039"/>
    <lineage>
        <taxon>Bacteria</taxon>
        <taxon>Bacillati</taxon>
        <taxon>Actinomycetota</taxon>
        <taxon>Actinomycetes</taxon>
        <taxon>Micrococcales</taxon>
        <taxon>Microbacteriaceae</taxon>
        <taxon>Cryobacterium</taxon>
    </lineage>
</organism>
<keyword evidence="2" id="KW-0186">Copper</keyword>
<dbReference type="GO" id="GO:0046872">
    <property type="term" value="F:metal ion binding"/>
    <property type="evidence" value="ECO:0007669"/>
    <property type="project" value="InterPro"/>
</dbReference>
<proteinExistence type="inferred from homology"/>
<dbReference type="CDD" id="cd10148">
    <property type="entry name" value="CsoR-like_DUF156"/>
    <property type="match status" value="1"/>
</dbReference>
<name>A0A3A5M8N1_9MICO</name>
<dbReference type="InterPro" id="IPR038390">
    <property type="entry name" value="Metal_Tscrpt_repr_sf"/>
</dbReference>
<keyword evidence="4" id="KW-1185">Reference proteome</keyword>
<accession>A0A3A5M8N1</accession>
<dbReference type="EMBL" id="QZVS01000096">
    <property type="protein sequence ID" value="RJT85320.1"/>
    <property type="molecule type" value="Genomic_DNA"/>
</dbReference>
<dbReference type="Gene3D" id="1.20.58.1000">
    <property type="entry name" value="Metal-sensitive repressor, helix protomer"/>
    <property type="match status" value="1"/>
</dbReference>
<dbReference type="OrthoDB" id="9809524at2"/>
<dbReference type="GO" id="GO:0003677">
    <property type="term" value="F:DNA binding"/>
    <property type="evidence" value="ECO:0007669"/>
    <property type="project" value="InterPro"/>
</dbReference>
<dbReference type="GO" id="GO:0045892">
    <property type="term" value="P:negative regulation of DNA-templated transcription"/>
    <property type="evidence" value="ECO:0007669"/>
    <property type="project" value="UniProtKB-ARBA"/>
</dbReference>
<dbReference type="RefSeq" id="WP_119976542.1">
    <property type="nucleotide sequence ID" value="NZ_JBHSQA010000004.1"/>
</dbReference>
<evidence type="ECO:0000256" key="1">
    <source>
        <dbReference type="ARBA" id="ARBA00005428"/>
    </source>
</evidence>
<dbReference type="PANTHER" id="PTHR33677">
    <property type="entry name" value="TRANSCRIPTIONAL REPRESSOR FRMR-RELATED"/>
    <property type="match status" value="1"/>
</dbReference>
<gene>
    <name evidence="3" type="ORF">D6T64_20380</name>
</gene>
<dbReference type="PANTHER" id="PTHR33677:SF5">
    <property type="entry name" value="TRANSCRIPTIONAL REPRESSOR FRMR"/>
    <property type="match status" value="1"/>
</dbReference>
<reference evidence="3 4" key="1">
    <citation type="submission" date="2018-09" db="EMBL/GenBank/DDBJ databases">
        <title>Novel species of Cryobacterium.</title>
        <authorList>
            <person name="Liu Q."/>
            <person name="Xin Y.-H."/>
        </authorList>
    </citation>
    <scope>NUCLEOTIDE SEQUENCE [LARGE SCALE GENOMIC DNA]</scope>
    <source>
        <strain evidence="3 4">Hh39</strain>
    </source>
</reference>
<protein>
    <submittedName>
        <fullName evidence="3">Metal-sensitive transcriptional regulator</fullName>
    </submittedName>
</protein>
<evidence type="ECO:0000313" key="4">
    <source>
        <dbReference type="Proteomes" id="UP000272015"/>
    </source>
</evidence>
<dbReference type="AlphaFoldDB" id="A0A3A5M8N1"/>
<comment type="similarity">
    <text evidence="1">Belongs to the CsoR family.</text>
</comment>
<dbReference type="InterPro" id="IPR003735">
    <property type="entry name" value="Metal_Tscrpt_repr"/>
</dbReference>